<dbReference type="EMBL" id="CAJNOJ010000285">
    <property type="protein sequence ID" value="CAF1369614.1"/>
    <property type="molecule type" value="Genomic_DNA"/>
</dbReference>
<dbReference type="PROSITE" id="PS50104">
    <property type="entry name" value="TIR"/>
    <property type="match status" value="1"/>
</dbReference>
<feature type="compositionally biased region" description="Basic and acidic residues" evidence="1">
    <location>
        <begin position="17"/>
        <end position="34"/>
    </location>
</feature>
<gene>
    <name evidence="3" type="ORF">EDS130_LOCUS34298</name>
</gene>
<feature type="compositionally biased region" description="Basic and acidic residues" evidence="1">
    <location>
        <begin position="653"/>
        <end position="668"/>
    </location>
</feature>
<evidence type="ECO:0000259" key="2">
    <source>
        <dbReference type="PROSITE" id="PS50104"/>
    </source>
</evidence>
<reference evidence="3" key="1">
    <citation type="submission" date="2021-02" db="EMBL/GenBank/DDBJ databases">
        <authorList>
            <person name="Nowell W R."/>
        </authorList>
    </citation>
    <scope>NUCLEOTIDE SEQUENCE</scope>
</reference>
<dbReference type="AlphaFoldDB" id="A0A815ISE5"/>
<dbReference type="InterPro" id="IPR016024">
    <property type="entry name" value="ARM-type_fold"/>
</dbReference>
<dbReference type="OrthoDB" id="10037561at2759"/>
<dbReference type="Pfam" id="PF13676">
    <property type="entry name" value="TIR_2"/>
    <property type="match status" value="1"/>
</dbReference>
<dbReference type="SMART" id="SM00255">
    <property type="entry name" value="TIR"/>
    <property type="match status" value="1"/>
</dbReference>
<proteinExistence type="predicted"/>
<feature type="region of interest" description="Disordered" evidence="1">
    <location>
        <begin position="17"/>
        <end position="40"/>
    </location>
</feature>
<dbReference type="InterPro" id="IPR035897">
    <property type="entry name" value="Toll_tir_struct_dom_sf"/>
</dbReference>
<comment type="caution">
    <text evidence="3">The sequence shown here is derived from an EMBL/GenBank/DDBJ whole genome shotgun (WGS) entry which is preliminary data.</text>
</comment>
<evidence type="ECO:0000313" key="3">
    <source>
        <dbReference type="EMBL" id="CAF1369614.1"/>
    </source>
</evidence>
<dbReference type="SUPFAM" id="SSF48371">
    <property type="entry name" value="ARM repeat"/>
    <property type="match status" value="1"/>
</dbReference>
<dbReference type="Gene3D" id="3.40.50.10140">
    <property type="entry name" value="Toll/interleukin-1 receptor homology (TIR) domain"/>
    <property type="match status" value="1"/>
</dbReference>
<accession>A0A815ISE5</accession>
<sequence>MDETEETKCDVFKAEKESVNKSSLDGKESTDTSKKSLQSIRDQLQKLHDSDASAQDRYQESNELYSELIDYIARATDADANDIQICANLFEEVMLQVPPESDSKERILFTRKVFFTSLNLLCKPEMYTYLNDNQQTIIAQAKFYELVICALLSIATSIVDEVSFIKTDTASRKYINLFCAMCKWVERNVHEATAICTEEVDDSSLASCILSFFWNLTDSTVVVPWLVDAGLPKMVLEWLKVVTLSSAAAQQSFSIIHNISRHDDGADELNKFDGLHILQNIQNDYEEQLSDKSDLLISMATAHLSTVEEIRSNNKRKNRILNQLLQMTIDAAQEDDYREGDGFHVSEPLTVFVKLFVDDHSLEYVFNHAETEPQLTLSATIALFVDLLIAFQGPSAKNDYRKQLVITALLNILWSISFQDRYKTKLKQNEKLLEIIKTISLGNDEKTTHQYVSRSMESSRNASNGILHNLNVTSEKEENRIPNLPIASDTNKSKAMVMISYAHDNNEFCDKILTALKKDEDLFRIWIDRDHCSSSEDLWEKIARGIGEANLVICLLSQDYYNSRSCRKEFTFAFKRNKPIIPIYFGKPGDCDWLDIHIADRKYVRFTNDTKELNTTKVQEMLKTIEATISETNGQSLQPQRTKQHETPAQSQKENDKIQSTGFDKEKSPEEWTREDIRKWFHTHNVPDTLVKLFDFQSVNEINQYALKLQTDPKNEFLKYARRYAKTYADDELEEYIFDRFKNSLLKLPVVRREIMSLSTSSSSTPKSTACILL</sequence>
<evidence type="ECO:0000256" key="1">
    <source>
        <dbReference type="SAM" id="MobiDB-lite"/>
    </source>
</evidence>
<name>A0A815ISE5_ADIRI</name>
<dbReference type="Proteomes" id="UP000663852">
    <property type="component" value="Unassembled WGS sequence"/>
</dbReference>
<dbReference type="PANTHER" id="PTHR46270:SF2">
    <property type="entry name" value="TIR DOMAIN-CONTAINING PROTEIN"/>
    <property type="match status" value="1"/>
</dbReference>
<evidence type="ECO:0000313" key="4">
    <source>
        <dbReference type="Proteomes" id="UP000663852"/>
    </source>
</evidence>
<dbReference type="SUPFAM" id="SSF52200">
    <property type="entry name" value="Toll/Interleukin receptor TIR domain"/>
    <property type="match status" value="1"/>
</dbReference>
<dbReference type="PANTHER" id="PTHR46270">
    <property type="entry name" value="ARMADILLO-TYPE FOLD-RELATED"/>
    <property type="match status" value="1"/>
</dbReference>
<dbReference type="GO" id="GO:0007165">
    <property type="term" value="P:signal transduction"/>
    <property type="evidence" value="ECO:0007669"/>
    <property type="project" value="InterPro"/>
</dbReference>
<feature type="compositionally biased region" description="Polar residues" evidence="1">
    <location>
        <begin position="631"/>
        <end position="652"/>
    </location>
</feature>
<dbReference type="InterPro" id="IPR000157">
    <property type="entry name" value="TIR_dom"/>
</dbReference>
<feature type="domain" description="TIR" evidence="2">
    <location>
        <begin position="493"/>
        <end position="629"/>
    </location>
</feature>
<feature type="region of interest" description="Disordered" evidence="1">
    <location>
        <begin position="631"/>
        <end position="668"/>
    </location>
</feature>
<protein>
    <recommendedName>
        <fullName evidence="2">TIR domain-containing protein</fullName>
    </recommendedName>
</protein>
<organism evidence="3 4">
    <name type="scientific">Adineta ricciae</name>
    <name type="common">Rotifer</name>
    <dbReference type="NCBI Taxonomy" id="249248"/>
    <lineage>
        <taxon>Eukaryota</taxon>
        <taxon>Metazoa</taxon>
        <taxon>Spiralia</taxon>
        <taxon>Gnathifera</taxon>
        <taxon>Rotifera</taxon>
        <taxon>Eurotatoria</taxon>
        <taxon>Bdelloidea</taxon>
        <taxon>Adinetida</taxon>
        <taxon>Adinetidae</taxon>
        <taxon>Adineta</taxon>
    </lineage>
</organism>